<keyword evidence="2 6" id="KW-0808">Transferase</keyword>
<dbReference type="InterPro" id="IPR004556">
    <property type="entry name" value="HemK-like"/>
</dbReference>
<evidence type="ECO:0000256" key="2">
    <source>
        <dbReference type="ARBA" id="ARBA00022679"/>
    </source>
</evidence>
<dbReference type="EMBL" id="LCEK01000010">
    <property type="protein sequence ID" value="KKS72302.1"/>
    <property type="molecule type" value="Genomic_DNA"/>
</dbReference>
<dbReference type="PATRIC" id="fig|1619052.3.peg.247"/>
<organism evidence="6 7">
    <name type="scientific">Candidatus Magasanikbacteria bacterium GW2011_GWE2_42_7</name>
    <dbReference type="NCBI Taxonomy" id="1619052"/>
    <lineage>
        <taxon>Bacteria</taxon>
        <taxon>Candidatus Magasanikiibacteriota</taxon>
    </lineage>
</organism>
<keyword evidence="3" id="KW-0949">S-adenosyl-L-methionine</keyword>
<dbReference type="InterPro" id="IPR025714">
    <property type="entry name" value="Methyltranfer_dom"/>
</dbReference>
<dbReference type="GO" id="GO:0008276">
    <property type="term" value="F:protein methyltransferase activity"/>
    <property type="evidence" value="ECO:0007669"/>
    <property type="project" value="InterPro"/>
</dbReference>
<dbReference type="Proteomes" id="UP000033867">
    <property type="component" value="Unassembled WGS sequence"/>
</dbReference>
<keyword evidence="1 6" id="KW-0489">Methyltransferase</keyword>
<dbReference type="InterPro" id="IPR019874">
    <property type="entry name" value="RF_methyltr_PrmC"/>
</dbReference>
<dbReference type="Gene3D" id="3.40.50.150">
    <property type="entry name" value="Vaccinia Virus protein VP39"/>
    <property type="match status" value="1"/>
</dbReference>
<feature type="domain" description="Release factor glutamine methyltransferase N-terminal" evidence="5">
    <location>
        <begin position="7"/>
        <end position="70"/>
    </location>
</feature>
<proteinExistence type="predicted"/>
<feature type="domain" description="Methyltransferase" evidence="4">
    <location>
        <begin position="110"/>
        <end position="174"/>
    </location>
</feature>
<evidence type="ECO:0000256" key="1">
    <source>
        <dbReference type="ARBA" id="ARBA00022603"/>
    </source>
</evidence>
<dbReference type="InterPro" id="IPR040758">
    <property type="entry name" value="PrmC_N"/>
</dbReference>
<dbReference type="Pfam" id="PF13847">
    <property type="entry name" value="Methyltransf_31"/>
    <property type="match status" value="1"/>
</dbReference>
<evidence type="ECO:0000259" key="4">
    <source>
        <dbReference type="Pfam" id="PF13847"/>
    </source>
</evidence>
<evidence type="ECO:0000256" key="3">
    <source>
        <dbReference type="ARBA" id="ARBA00022691"/>
    </source>
</evidence>
<dbReference type="NCBIfam" id="TIGR03534">
    <property type="entry name" value="RF_mod_PrmC"/>
    <property type="match status" value="1"/>
</dbReference>
<dbReference type="Gene3D" id="1.10.8.10">
    <property type="entry name" value="DNA helicase RuvA subunit, C-terminal domain"/>
    <property type="match status" value="1"/>
</dbReference>
<dbReference type="InterPro" id="IPR050320">
    <property type="entry name" value="N5-glutamine_MTase"/>
</dbReference>
<accession>A0A0G1BG75</accession>
<evidence type="ECO:0000313" key="7">
    <source>
        <dbReference type="Proteomes" id="UP000033867"/>
    </source>
</evidence>
<dbReference type="NCBIfam" id="TIGR00536">
    <property type="entry name" value="hemK_fam"/>
    <property type="match status" value="1"/>
</dbReference>
<dbReference type="PANTHER" id="PTHR18895">
    <property type="entry name" value="HEMK METHYLTRANSFERASE"/>
    <property type="match status" value="1"/>
</dbReference>
<dbReference type="InterPro" id="IPR029063">
    <property type="entry name" value="SAM-dependent_MTases_sf"/>
</dbReference>
<comment type="caution">
    <text evidence="6">The sequence shown here is derived from an EMBL/GenBank/DDBJ whole genome shotgun (WGS) entry which is preliminary data.</text>
</comment>
<gene>
    <name evidence="6" type="ORF">UV42_C0010G0005</name>
</gene>
<dbReference type="SUPFAM" id="SSF53335">
    <property type="entry name" value="S-adenosyl-L-methionine-dependent methyltransferases"/>
    <property type="match status" value="1"/>
</dbReference>
<dbReference type="CDD" id="cd02440">
    <property type="entry name" value="AdoMet_MTases"/>
    <property type="match status" value="1"/>
</dbReference>
<sequence>MQRTISYLLQVASTLIDRLDAELLLAHVLDKPREFLIAHDDEKIGIVATWQFRKLVKKRKNGIPLAYLTGHKEFFGLDFFVNKHTLVPRPDTELMVEEVLQEIKKTRNQEITLIDIGTGSGCIPIAIATSIKQYNNITIFAADISKKALKIAKKNANKHNIDITFKHGNLLAPLHSTFCILHSEIIITANLPYLTQTQFDEEPSIQHEPHSALVADKQGLALYEELLEQIKTYHLTPITYLEIDPTQTSQISAIITRIFPHATIEIKKDLSGKDRVVTIIF</sequence>
<reference evidence="6 7" key="1">
    <citation type="journal article" date="2015" name="Nature">
        <title>rRNA introns, odd ribosomes, and small enigmatic genomes across a large radiation of phyla.</title>
        <authorList>
            <person name="Brown C.T."/>
            <person name="Hug L.A."/>
            <person name="Thomas B.C."/>
            <person name="Sharon I."/>
            <person name="Castelle C.J."/>
            <person name="Singh A."/>
            <person name="Wilkins M.J."/>
            <person name="Williams K.H."/>
            <person name="Banfield J.F."/>
        </authorList>
    </citation>
    <scope>NUCLEOTIDE SEQUENCE [LARGE SCALE GENOMIC DNA]</scope>
</reference>
<dbReference type="PANTHER" id="PTHR18895:SF74">
    <property type="entry name" value="MTRF1L RELEASE FACTOR GLUTAMINE METHYLTRANSFERASE"/>
    <property type="match status" value="1"/>
</dbReference>
<evidence type="ECO:0000313" key="6">
    <source>
        <dbReference type="EMBL" id="KKS72302.1"/>
    </source>
</evidence>
<dbReference type="AlphaFoldDB" id="A0A0G1BG75"/>
<name>A0A0G1BG75_9BACT</name>
<dbReference type="Pfam" id="PF17827">
    <property type="entry name" value="PrmC_N"/>
    <property type="match status" value="1"/>
</dbReference>
<protein>
    <submittedName>
        <fullName evidence="6">Release factor glutamine methyltransferase</fullName>
    </submittedName>
</protein>
<dbReference type="GO" id="GO:0032259">
    <property type="term" value="P:methylation"/>
    <property type="evidence" value="ECO:0007669"/>
    <property type="project" value="UniProtKB-KW"/>
</dbReference>
<evidence type="ECO:0000259" key="5">
    <source>
        <dbReference type="Pfam" id="PF17827"/>
    </source>
</evidence>